<reference evidence="2 3" key="1">
    <citation type="submission" date="2015-12" db="EMBL/GenBank/DDBJ databases">
        <title>The genome of Folsomia candida.</title>
        <authorList>
            <person name="Faddeeva A."/>
            <person name="Derks M.F."/>
            <person name="Anvar Y."/>
            <person name="Smit S."/>
            <person name="Van Straalen N."/>
            <person name="Roelofs D."/>
        </authorList>
    </citation>
    <scope>NUCLEOTIDE SEQUENCE [LARGE SCALE GENOMIC DNA]</scope>
    <source>
        <strain evidence="2 3">VU population</strain>
        <tissue evidence="2">Whole body</tissue>
    </source>
</reference>
<name>A0A226F186_FOLCA</name>
<dbReference type="Proteomes" id="UP000198287">
    <property type="component" value="Unassembled WGS sequence"/>
</dbReference>
<proteinExistence type="predicted"/>
<sequence length="788" mass="89995">MVHNNRRSVFMSSSSSSSSSEMDQPPSKILKLELDDPIKVKLSQYLDQFTTSVRSGEFVVQTKLRDVPPIGLRVIETGKLIKFPLQEDEVMMEELAASQFEIMNNEDWSTFEENLLDDIQTEFGFVDTDNISVSLQKVFFQKPGSKFPINLDHLFTTTGSDKVDNNNGEESLKRSAPFGHLVIQLPSHYTGGNFHFRHDGKEKEFDMSASMTKREGWSAQYSLAYYAHLDQNHVSILSGVRSCLIYNLEIELDHSKSALLPRAPTLKNIVPSFFQIIQEWKGSDKMGKVLPLPCTNEEINPSVISTILGPTLRDNGVTLFHGRKESSPGNSATDDSIEFISSLRILASVDVQVEEAFANFLQNESNDNGNDDGDDVGLEFDLKQDKISKCVSPRGVSMFLFFLSGDSDGDNDIFEHEDWFKSREFWRFRSHLFLTKSKNVGKNDPQLSHAANALVSLETVVEEYEEDLFPKTDHFENLLEKFLLLEDDTQPLEQLLKICQNKSNFLKLFPALAKSGMDWTILKFAWQDFFCMTEIENGSQFMEKVNNFSIHISNCSFLGDKNRQELYVDTFIEILEKFKVLQTEEKFDSIYEETQAVSEFFGIAEVLRYNLFAFMKSMSATFVKQVFCLSNVDSDELGVVWVRLVTDLYSCTNLLKYWPEEDDDLDEYTLLLSYFEVVERVGADIKGILGDAKKYGVLVKALSRHSNINDEDDWDSDNDEDVQQLSKFWVPFATRLEARIEALLPSEVDKRPQNGTDNNCDPPDPSEEMEMLKEIRKLLANVKTENDK</sequence>
<comment type="caution">
    <text evidence="2">The sequence shown here is derived from an EMBL/GenBank/DDBJ whole genome shotgun (WGS) entry which is preliminary data.</text>
</comment>
<feature type="region of interest" description="Disordered" evidence="1">
    <location>
        <begin position="746"/>
        <end position="768"/>
    </location>
</feature>
<protein>
    <submittedName>
        <fullName evidence="2">Uncharacterized protein</fullName>
    </submittedName>
</protein>
<gene>
    <name evidence="2" type="ORF">Fcan01_00745</name>
</gene>
<keyword evidence="3" id="KW-1185">Reference proteome</keyword>
<dbReference type="OrthoDB" id="5971311at2759"/>
<organism evidence="2 3">
    <name type="scientific">Folsomia candida</name>
    <name type="common">Springtail</name>
    <dbReference type="NCBI Taxonomy" id="158441"/>
    <lineage>
        <taxon>Eukaryota</taxon>
        <taxon>Metazoa</taxon>
        <taxon>Ecdysozoa</taxon>
        <taxon>Arthropoda</taxon>
        <taxon>Hexapoda</taxon>
        <taxon>Collembola</taxon>
        <taxon>Entomobryomorpha</taxon>
        <taxon>Isotomoidea</taxon>
        <taxon>Isotomidae</taxon>
        <taxon>Proisotominae</taxon>
        <taxon>Folsomia</taxon>
    </lineage>
</organism>
<accession>A0A226F186</accession>
<evidence type="ECO:0000313" key="2">
    <source>
        <dbReference type="EMBL" id="OXA62696.1"/>
    </source>
</evidence>
<feature type="region of interest" description="Disordered" evidence="1">
    <location>
        <begin position="1"/>
        <end position="26"/>
    </location>
</feature>
<evidence type="ECO:0000256" key="1">
    <source>
        <dbReference type="SAM" id="MobiDB-lite"/>
    </source>
</evidence>
<dbReference type="AlphaFoldDB" id="A0A226F186"/>
<evidence type="ECO:0000313" key="3">
    <source>
        <dbReference type="Proteomes" id="UP000198287"/>
    </source>
</evidence>
<dbReference type="EMBL" id="LNIX01000001">
    <property type="protein sequence ID" value="OXA62696.1"/>
    <property type="molecule type" value="Genomic_DNA"/>
</dbReference>